<proteinExistence type="predicted"/>
<evidence type="ECO:0000256" key="1">
    <source>
        <dbReference type="SAM" id="Phobius"/>
    </source>
</evidence>
<keyword evidence="3" id="KW-1185">Reference proteome</keyword>
<feature type="transmembrane region" description="Helical" evidence="1">
    <location>
        <begin position="59"/>
        <end position="79"/>
    </location>
</feature>
<accession>A0A1T5A1Z7</accession>
<keyword evidence="1" id="KW-0812">Transmembrane</keyword>
<dbReference type="EMBL" id="FUYR01000001">
    <property type="protein sequence ID" value="SKB28966.1"/>
    <property type="molecule type" value="Genomic_DNA"/>
</dbReference>
<evidence type="ECO:0000313" key="2">
    <source>
        <dbReference type="EMBL" id="SKB28966.1"/>
    </source>
</evidence>
<dbReference type="OrthoDB" id="1376269at2"/>
<organism evidence="2 3">
    <name type="scientific">Daejeonella lutea</name>
    <dbReference type="NCBI Taxonomy" id="572036"/>
    <lineage>
        <taxon>Bacteria</taxon>
        <taxon>Pseudomonadati</taxon>
        <taxon>Bacteroidota</taxon>
        <taxon>Sphingobacteriia</taxon>
        <taxon>Sphingobacteriales</taxon>
        <taxon>Sphingobacteriaceae</taxon>
        <taxon>Daejeonella</taxon>
    </lineage>
</organism>
<dbReference type="AlphaFoldDB" id="A0A1T5A1Z7"/>
<keyword evidence="1" id="KW-0472">Membrane</keyword>
<sequence length="118" mass="14032">MLKSIRKFENLHITCWLLKDTCWVMDLKTLGLIMIVPTLCLALYITYRFRAVPAEFYHNIAVCSWIMANTIWMIGEFFYDDSFRPYAIVFFLLGLLVLAIYYLFVRNRVKESELTDLI</sequence>
<feature type="transmembrane region" description="Helical" evidence="1">
    <location>
        <begin position="85"/>
        <end position="104"/>
    </location>
</feature>
<protein>
    <submittedName>
        <fullName evidence="2">Uncharacterized protein</fullName>
    </submittedName>
</protein>
<reference evidence="3" key="1">
    <citation type="submission" date="2017-02" db="EMBL/GenBank/DDBJ databases">
        <authorList>
            <person name="Varghese N."/>
            <person name="Submissions S."/>
        </authorList>
    </citation>
    <scope>NUCLEOTIDE SEQUENCE [LARGE SCALE GENOMIC DNA]</scope>
    <source>
        <strain evidence="3">DSM 22385</strain>
    </source>
</reference>
<gene>
    <name evidence="2" type="ORF">SAMN05661099_0223</name>
</gene>
<dbReference type="RefSeq" id="WP_079700728.1">
    <property type="nucleotide sequence ID" value="NZ_FUYR01000001.1"/>
</dbReference>
<dbReference type="Proteomes" id="UP000189981">
    <property type="component" value="Unassembled WGS sequence"/>
</dbReference>
<keyword evidence="1" id="KW-1133">Transmembrane helix</keyword>
<feature type="transmembrane region" description="Helical" evidence="1">
    <location>
        <begin position="29"/>
        <end position="47"/>
    </location>
</feature>
<name>A0A1T5A1Z7_9SPHI</name>
<evidence type="ECO:0000313" key="3">
    <source>
        <dbReference type="Proteomes" id="UP000189981"/>
    </source>
</evidence>